<accession>A0ABU6AQ60</accession>
<gene>
    <name evidence="1" type="ORF">U3653_06225</name>
</gene>
<evidence type="ECO:0000313" key="2">
    <source>
        <dbReference type="Proteomes" id="UP001348098"/>
    </source>
</evidence>
<dbReference type="Proteomes" id="UP001348098">
    <property type="component" value="Unassembled WGS sequence"/>
</dbReference>
<comment type="caution">
    <text evidence="1">The sequence shown here is derived from an EMBL/GenBank/DDBJ whole genome shotgun (WGS) entry which is preliminary data.</text>
</comment>
<protein>
    <submittedName>
        <fullName evidence="1">Response regulator</fullName>
    </submittedName>
</protein>
<proteinExistence type="predicted"/>
<organism evidence="1 2">
    <name type="scientific">Nocardia implantans</name>
    <dbReference type="NCBI Taxonomy" id="3108168"/>
    <lineage>
        <taxon>Bacteria</taxon>
        <taxon>Bacillati</taxon>
        <taxon>Actinomycetota</taxon>
        <taxon>Actinomycetes</taxon>
        <taxon>Mycobacteriales</taxon>
        <taxon>Nocardiaceae</taxon>
        <taxon>Nocardia</taxon>
    </lineage>
</organism>
<evidence type="ECO:0000313" key="1">
    <source>
        <dbReference type="EMBL" id="MEB3509609.1"/>
    </source>
</evidence>
<dbReference type="EMBL" id="JAYKYQ010000002">
    <property type="protein sequence ID" value="MEB3509609.1"/>
    <property type="molecule type" value="Genomic_DNA"/>
</dbReference>
<name>A0ABU6AQ60_9NOCA</name>
<keyword evidence="2" id="KW-1185">Reference proteome</keyword>
<sequence>MPLRIPSVEDRVMEPSLRVLVASPLGGIIAPTLKQHFPASTVAIASDVDEVRSQIVGRFRFDVVISDLIWNKPEMEYRFDGLDVLDLLRDTKRESEVLLAAQGHSMERDHLDEARLRTAEIAEFYDKSSGVPALLEAIERAATGRSRRIAPPPQGPPALCTLFTDQRGETAGRLAGAIASKSAWDYNSLAQVASVGLNTANKAANTYIGPIILARGELPEGTPLTQGAVFRWCGEHAHYLISWCRRNGHADVLGPRFA</sequence>
<reference evidence="1 2" key="1">
    <citation type="submission" date="2023-12" db="EMBL/GenBank/DDBJ databases">
        <title>novel species in genus Nocarida.</title>
        <authorList>
            <person name="Li Z."/>
        </authorList>
    </citation>
    <scope>NUCLEOTIDE SEQUENCE [LARGE SCALE GENOMIC DNA]</scope>
    <source>
        <strain evidence="1 2">CDC186</strain>
    </source>
</reference>
<dbReference type="Gene3D" id="3.40.50.2300">
    <property type="match status" value="1"/>
</dbReference>